<reference evidence="5" key="2">
    <citation type="submission" date="2018-03" db="EMBL/GenBank/DDBJ databases">
        <authorList>
            <person name="Derbyshire K."/>
            <person name="Gray T.A."/>
            <person name="Champion M."/>
        </authorList>
    </citation>
    <scope>NUCLEOTIDE SEQUENCE [LARGE SCALE GENOMIC DNA]</scope>
    <source>
        <strain evidence="5">MKD8</strain>
    </source>
</reference>
<dbReference type="AlphaFoldDB" id="A0A2U9PHI7"/>
<evidence type="ECO:0000313" key="4">
    <source>
        <dbReference type="EMBL" id="AWT51196.1"/>
    </source>
</evidence>
<organism evidence="4 5">
    <name type="scientific">Mycolicibacterium smegmatis (strain MKD8)</name>
    <name type="common">Mycobacterium smegmatis</name>
    <dbReference type="NCBI Taxonomy" id="1214915"/>
    <lineage>
        <taxon>Bacteria</taxon>
        <taxon>Bacillati</taxon>
        <taxon>Actinomycetota</taxon>
        <taxon>Actinomycetes</taxon>
        <taxon>Mycobacteriales</taxon>
        <taxon>Mycobacteriaceae</taxon>
        <taxon>Mycolicibacterium</taxon>
    </lineage>
</organism>
<dbReference type="GO" id="GO:0019752">
    <property type="term" value="P:carboxylic acid metabolic process"/>
    <property type="evidence" value="ECO:0007669"/>
    <property type="project" value="UniProtKB-ARBA"/>
</dbReference>
<dbReference type="GO" id="GO:0016853">
    <property type="term" value="F:isomerase activity"/>
    <property type="evidence" value="ECO:0007669"/>
    <property type="project" value="UniProtKB-ARBA"/>
</dbReference>
<dbReference type="InterPro" id="IPR051121">
    <property type="entry name" value="FAH"/>
</dbReference>
<dbReference type="PANTHER" id="PTHR42796:SF4">
    <property type="entry name" value="FUMARYLACETOACETATE HYDROLASE DOMAIN-CONTAINING PROTEIN 2A"/>
    <property type="match status" value="1"/>
</dbReference>
<sequence length="305" mass="32912">MTSTDNPAASIAHRLANLATPRGYRLGVETSEGILDVPETAASLGLSAPTDVDDLLQNRRGGELVALLSAVKDGGAVLRQPTEVTFGPVVTRPEKIVCAGFNYRAHAEETGTPIPELPALFNKFNNALLGHGGQLKLPTHVAERFDYETELVIVIGRHCENVDARDALQYVAGYATGNDFSARDLQMATSQFMLGKTSTGFAPVGPWLVPASAVPDPQNLRLRTFVNGEVRQDWTTADMIFDCRYLIAHTSKVFPLKPGDLIFTGTPQGVILGQPIPAEQRRWLRPGDEVVSSVEGLGDLKVTLV</sequence>
<dbReference type="EMBL" id="CP027541">
    <property type="protein sequence ID" value="AWT51196.1"/>
    <property type="molecule type" value="Genomic_DNA"/>
</dbReference>
<dbReference type="Gene3D" id="3.90.850.10">
    <property type="entry name" value="Fumarylacetoacetase-like, C-terminal domain"/>
    <property type="match status" value="1"/>
</dbReference>
<keyword evidence="2" id="KW-0479">Metal-binding</keyword>
<accession>A0A2U9PHI7</accession>
<dbReference type="FunFam" id="3.90.850.10:FF:000002">
    <property type="entry name" value="2-hydroxyhepta-2,4-diene-1,7-dioate isomerase"/>
    <property type="match status" value="1"/>
</dbReference>
<evidence type="ECO:0000259" key="3">
    <source>
        <dbReference type="Pfam" id="PF01557"/>
    </source>
</evidence>
<dbReference type="GO" id="GO:0046872">
    <property type="term" value="F:metal ion binding"/>
    <property type="evidence" value="ECO:0007669"/>
    <property type="project" value="UniProtKB-KW"/>
</dbReference>
<dbReference type="Pfam" id="PF01557">
    <property type="entry name" value="FAA_hydrolase"/>
    <property type="match status" value="1"/>
</dbReference>
<evidence type="ECO:0000256" key="1">
    <source>
        <dbReference type="ARBA" id="ARBA00010211"/>
    </source>
</evidence>
<dbReference type="InterPro" id="IPR011234">
    <property type="entry name" value="Fumarylacetoacetase-like_C"/>
</dbReference>
<dbReference type="Proteomes" id="UP000011200">
    <property type="component" value="Chromosome"/>
</dbReference>
<evidence type="ECO:0000256" key="2">
    <source>
        <dbReference type="ARBA" id="ARBA00022723"/>
    </source>
</evidence>
<feature type="domain" description="Fumarylacetoacetase-like C-terminal" evidence="3">
    <location>
        <begin position="95"/>
        <end position="304"/>
    </location>
</feature>
<evidence type="ECO:0000313" key="5">
    <source>
        <dbReference type="Proteomes" id="UP000011200"/>
    </source>
</evidence>
<name>A0A2U9PHI7_MYCSE</name>
<dbReference type="SUPFAM" id="SSF56529">
    <property type="entry name" value="FAH"/>
    <property type="match status" value="1"/>
</dbReference>
<comment type="similarity">
    <text evidence="1">Belongs to the FAH family.</text>
</comment>
<reference evidence="4 5" key="1">
    <citation type="journal article" date="2013" name="Genome Announc.">
        <title>Draft genome sequence of MKD8, a conjugal recipient Mycobacterium smegmatis strain.</title>
        <authorList>
            <person name="Gray T.A."/>
            <person name="Palumbo M.J."/>
            <person name="Derbyshire K.M."/>
        </authorList>
    </citation>
    <scope>NUCLEOTIDE SEQUENCE [LARGE SCALE GENOMIC DNA]</scope>
    <source>
        <strain evidence="4 5">MKD8</strain>
    </source>
</reference>
<dbReference type="InterPro" id="IPR036663">
    <property type="entry name" value="Fumarylacetoacetase_C_sf"/>
</dbReference>
<gene>
    <name evidence="4" type="ORF">D806_002020</name>
</gene>
<proteinExistence type="inferred from homology"/>
<protein>
    <submittedName>
        <fullName evidence="4">Putative HpcE protein</fullName>
    </submittedName>
</protein>
<dbReference type="RefSeq" id="WP_036452216.1">
    <property type="nucleotide sequence ID" value="NZ_CP027541.1"/>
</dbReference>
<dbReference type="PANTHER" id="PTHR42796">
    <property type="entry name" value="FUMARYLACETOACETATE HYDROLASE DOMAIN-CONTAINING PROTEIN 2A-RELATED"/>
    <property type="match status" value="1"/>
</dbReference>